<dbReference type="OrthoDB" id="444255at2759"/>
<dbReference type="InterPro" id="IPR052613">
    <property type="entry name" value="LicD_transferase"/>
</dbReference>
<dbReference type="AlphaFoldDB" id="A0A9W6YCG5"/>
<proteinExistence type="predicted"/>
<evidence type="ECO:0000313" key="1">
    <source>
        <dbReference type="EMBL" id="GMF59852.1"/>
    </source>
</evidence>
<dbReference type="EMBL" id="BSXT01005134">
    <property type="protein sequence ID" value="GMF59852.1"/>
    <property type="molecule type" value="Genomic_DNA"/>
</dbReference>
<dbReference type="PANTHER" id="PTHR13627:SF33">
    <property type="entry name" value="LICD FAMILY PROTEIN"/>
    <property type="match status" value="1"/>
</dbReference>
<evidence type="ECO:0000313" key="2">
    <source>
        <dbReference type="Proteomes" id="UP001165121"/>
    </source>
</evidence>
<comment type="caution">
    <text evidence="1">The sequence shown here is derived from an EMBL/GenBank/DDBJ whole genome shotgun (WGS) entry which is preliminary data.</text>
</comment>
<gene>
    <name evidence="1" type="ORF">Pfra01_002594700</name>
</gene>
<sequence>MDKKLEDGVDTEKCKRPRRASALRSIVMASRRSTSMPVLVLVLLGLLVLMETRIYRAPQLSEVDPNACSPKVLDANNIEYHSGHRYYAGLRDIGALPPPVIREEHAKLCRKINRIKAKYDYCLPISGRKDTPFCTAADRMNLLNVDTKDICYASVLHMLMVEVYEELQAKGSSPFLAFGSLLGAVRNGSMIPFTEDVDIGYVGEFEKVDKVKLALRRKGYHMFYMGIWRVCVAPTHPLAGHLYDPHLPISENFAIPYVDLYMMKETGNGDWDMQELEGSNGRLLPDDKVLPFSEVTINGMPFNTVYDPGFFLREAYGDDYMTPKPREEGSRQRTEI</sequence>
<protein>
    <submittedName>
        <fullName evidence="1">Unnamed protein product</fullName>
    </submittedName>
</protein>
<accession>A0A9W6YCG5</accession>
<dbReference type="Proteomes" id="UP001165121">
    <property type="component" value="Unassembled WGS sequence"/>
</dbReference>
<dbReference type="PANTHER" id="PTHR13627">
    <property type="entry name" value="FUKUTIN RELATED PROTEIN"/>
    <property type="match status" value="1"/>
</dbReference>
<name>A0A9W6YCG5_9STRA</name>
<reference evidence="1" key="1">
    <citation type="submission" date="2023-04" db="EMBL/GenBank/DDBJ databases">
        <title>Phytophthora fragariaefolia NBRC 109709.</title>
        <authorList>
            <person name="Ichikawa N."/>
            <person name="Sato H."/>
            <person name="Tonouchi N."/>
        </authorList>
    </citation>
    <scope>NUCLEOTIDE SEQUENCE</scope>
    <source>
        <strain evidence="1">NBRC 109709</strain>
    </source>
</reference>
<organism evidence="1 2">
    <name type="scientific">Phytophthora fragariaefolia</name>
    <dbReference type="NCBI Taxonomy" id="1490495"/>
    <lineage>
        <taxon>Eukaryota</taxon>
        <taxon>Sar</taxon>
        <taxon>Stramenopiles</taxon>
        <taxon>Oomycota</taxon>
        <taxon>Peronosporomycetes</taxon>
        <taxon>Peronosporales</taxon>
        <taxon>Peronosporaceae</taxon>
        <taxon>Phytophthora</taxon>
    </lineage>
</organism>
<keyword evidence="2" id="KW-1185">Reference proteome</keyword>